<dbReference type="Proteomes" id="UP000245911">
    <property type="component" value="Unassembled WGS sequence"/>
</dbReference>
<dbReference type="EMBL" id="QDKM01000001">
    <property type="protein sequence ID" value="PVH30360.1"/>
    <property type="molecule type" value="Genomic_DNA"/>
</dbReference>
<sequence length="198" mass="21988">MSIHPDQSAPELRKLWRRDHIEITRHFLRLDADSRQLRFGMPVNDAFIKSYVDGLSGEGTLLVGGFFDGELRAVGELRGLKQAKTVGAELALSVERDWQGRGLGSAVFARLVTAAQNRGVTSLYVLYLHENRRIQRIVAKHNAKFRAEGSQIEASFRPAWATPLSLAREIGGDIAAYSKRLLRALGAKSTPQRRAPQG</sequence>
<dbReference type="OrthoDB" id="7843527at2"/>
<evidence type="ECO:0000313" key="2">
    <source>
        <dbReference type="EMBL" id="PVH30360.1"/>
    </source>
</evidence>
<dbReference type="Gene3D" id="3.40.630.30">
    <property type="match status" value="1"/>
</dbReference>
<organism evidence="2 3">
    <name type="scientific">Pararhodobacter oceanensis</name>
    <dbReference type="NCBI Taxonomy" id="2172121"/>
    <lineage>
        <taxon>Bacteria</taxon>
        <taxon>Pseudomonadati</taxon>
        <taxon>Pseudomonadota</taxon>
        <taxon>Alphaproteobacteria</taxon>
        <taxon>Rhodobacterales</taxon>
        <taxon>Paracoccaceae</taxon>
        <taxon>Pararhodobacter</taxon>
    </lineage>
</organism>
<reference evidence="2 3" key="1">
    <citation type="submission" date="2018-04" db="EMBL/GenBank/DDBJ databases">
        <title>Pararhodobacter oceanense sp. nov., isolated from marine intertidal sediment.</title>
        <authorList>
            <person name="Wang X.-L."/>
            <person name="Du Z.-J."/>
        </authorList>
    </citation>
    <scope>NUCLEOTIDE SEQUENCE [LARGE SCALE GENOMIC DNA]</scope>
    <source>
        <strain evidence="2 3">AM505</strain>
    </source>
</reference>
<name>A0A2T8HY52_9RHOB</name>
<evidence type="ECO:0000313" key="3">
    <source>
        <dbReference type="Proteomes" id="UP000245911"/>
    </source>
</evidence>
<comment type="caution">
    <text evidence="2">The sequence shown here is derived from an EMBL/GenBank/DDBJ whole genome shotgun (WGS) entry which is preliminary data.</text>
</comment>
<dbReference type="RefSeq" id="WP_116556772.1">
    <property type="nucleotide sequence ID" value="NZ_QDKM01000001.1"/>
</dbReference>
<dbReference type="PROSITE" id="PS51186">
    <property type="entry name" value="GNAT"/>
    <property type="match status" value="1"/>
</dbReference>
<gene>
    <name evidence="2" type="ORF">DDE20_02065</name>
</gene>
<keyword evidence="3" id="KW-1185">Reference proteome</keyword>
<dbReference type="InterPro" id="IPR000182">
    <property type="entry name" value="GNAT_dom"/>
</dbReference>
<dbReference type="CDD" id="cd04301">
    <property type="entry name" value="NAT_SF"/>
    <property type="match status" value="1"/>
</dbReference>
<evidence type="ECO:0000259" key="1">
    <source>
        <dbReference type="PROSITE" id="PS51186"/>
    </source>
</evidence>
<keyword evidence="2" id="KW-0808">Transferase</keyword>
<accession>A0A2T8HY52</accession>
<dbReference type="InterPro" id="IPR016181">
    <property type="entry name" value="Acyl_CoA_acyltransferase"/>
</dbReference>
<feature type="domain" description="N-acetyltransferase" evidence="1">
    <location>
        <begin position="10"/>
        <end position="171"/>
    </location>
</feature>
<dbReference type="GO" id="GO:0016747">
    <property type="term" value="F:acyltransferase activity, transferring groups other than amino-acyl groups"/>
    <property type="evidence" value="ECO:0007669"/>
    <property type="project" value="InterPro"/>
</dbReference>
<protein>
    <submittedName>
        <fullName evidence="2">N-acetyltransferase</fullName>
    </submittedName>
</protein>
<dbReference type="SUPFAM" id="SSF55729">
    <property type="entry name" value="Acyl-CoA N-acyltransferases (Nat)"/>
    <property type="match status" value="1"/>
</dbReference>
<dbReference type="AlphaFoldDB" id="A0A2T8HY52"/>
<proteinExistence type="predicted"/>
<dbReference type="Pfam" id="PF00583">
    <property type="entry name" value="Acetyltransf_1"/>
    <property type="match status" value="1"/>
</dbReference>